<dbReference type="KEGG" id="muc:MuYL_4262"/>
<name>A0A223P226_9SPHI</name>
<dbReference type="OrthoDB" id="647686at2"/>
<dbReference type="RefSeq" id="WP_094572220.1">
    <property type="nucleotide sequence ID" value="NZ_CP022743.1"/>
</dbReference>
<protein>
    <submittedName>
        <fullName evidence="1">Uncharacterized protein</fullName>
    </submittedName>
</protein>
<sequence>MFKKRNKLSKLWLKYTDKPAYTTYKWDLANYNDVQQTNFLLGSKKLNSIDKIKAVADNTGKLNLMHSGNAGDIIYALPSIKKIYEITGVPINLYLKLNQLSKIEAFRSHPLGNVMLNQKMAEMLFPLIRSQEYIAGVEVYTNQVIDIDLDYFRSGFIPMNTGNIARWCGYITGVSPDLWKKWLNVQADQSYSESIVIARSGRYHNETIDYSFINQYNNLKFIGVKSEYDDIKRCLPKIEWIEIENFMQMAQTIAGCKFFIGNQSFPYAIAEALKVPRILEVAFDVINVVPEGENGHDFFLQDHFEWLVKSLNGSNVN</sequence>
<keyword evidence="2" id="KW-1185">Reference proteome</keyword>
<evidence type="ECO:0000313" key="2">
    <source>
        <dbReference type="Proteomes" id="UP000215002"/>
    </source>
</evidence>
<dbReference type="AlphaFoldDB" id="A0A223P226"/>
<gene>
    <name evidence="1" type="ORF">MuYL_4262</name>
</gene>
<organism evidence="1 2">
    <name type="scientific">Mucilaginibacter xinganensis</name>
    <dbReference type="NCBI Taxonomy" id="1234841"/>
    <lineage>
        <taxon>Bacteria</taxon>
        <taxon>Pseudomonadati</taxon>
        <taxon>Bacteroidota</taxon>
        <taxon>Sphingobacteriia</taxon>
        <taxon>Sphingobacteriales</taxon>
        <taxon>Sphingobacteriaceae</taxon>
        <taxon>Mucilaginibacter</taxon>
    </lineage>
</organism>
<dbReference type="Proteomes" id="UP000215002">
    <property type="component" value="Chromosome"/>
</dbReference>
<reference evidence="1 2" key="1">
    <citation type="submission" date="2017-08" db="EMBL/GenBank/DDBJ databases">
        <title>Complete genome sequence of Mucilaginibacter sp. strain BJC16-A31.</title>
        <authorList>
            <consortium name="Henan University of Science and Technology"/>
            <person name="You X."/>
        </authorList>
    </citation>
    <scope>NUCLEOTIDE SEQUENCE [LARGE SCALE GENOMIC DNA]</scope>
    <source>
        <strain evidence="1 2">BJC16-A31</strain>
    </source>
</reference>
<evidence type="ECO:0000313" key="1">
    <source>
        <dbReference type="EMBL" id="ASU36147.1"/>
    </source>
</evidence>
<accession>A0A223P226</accession>
<proteinExistence type="predicted"/>
<dbReference type="EMBL" id="CP022743">
    <property type="protein sequence ID" value="ASU36147.1"/>
    <property type="molecule type" value="Genomic_DNA"/>
</dbReference>